<dbReference type="HOGENOM" id="CLU_053597_4_2_1"/>
<dbReference type="KEGG" id="dpx:DAPPUDRAFT_238388"/>
<dbReference type="SMART" id="SM00718">
    <property type="entry name" value="DM4_12"/>
    <property type="match status" value="1"/>
</dbReference>
<evidence type="ECO:0000313" key="1">
    <source>
        <dbReference type="EMBL" id="EFX85029.1"/>
    </source>
</evidence>
<keyword evidence="2" id="KW-1185">Reference proteome</keyword>
<dbReference type="InterPro" id="IPR006631">
    <property type="entry name" value="DM4_12"/>
</dbReference>
<evidence type="ECO:0000313" key="2">
    <source>
        <dbReference type="Proteomes" id="UP000000305"/>
    </source>
</evidence>
<dbReference type="STRING" id="6669.E9G696"/>
<dbReference type="OrthoDB" id="6339724at2759"/>
<proteinExistence type="predicted"/>
<accession>E9G696</accession>
<protein>
    <submittedName>
        <fullName evidence="1">Uncharacterized protein</fullName>
    </submittedName>
</protein>
<dbReference type="EMBL" id="GL732533">
    <property type="protein sequence ID" value="EFX85029.1"/>
    <property type="molecule type" value="Genomic_DNA"/>
</dbReference>
<dbReference type="OMA" id="RWSLYKM"/>
<gene>
    <name evidence="1" type="ORF">DAPPUDRAFT_238388</name>
</gene>
<reference evidence="1 2" key="1">
    <citation type="journal article" date="2011" name="Science">
        <title>The ecoresponsive genome of Daphnia pulex.</title>
        <authorList>
            <person name="Colbourne J.K."/>
            <person name="Pfrender M.E."/>
            <person name="Gilbert D."/>
            <person name="Thomas W.K."/>
            <person name="Tucker A."/>
            <person name="Oakley T.H."/>
            <person name="Tokishita S."/>
            <person name="Aerts A."/>
            <person name="Arnold G.J."/>
            <person name="Basu M.K."/>
            <person name="Bauer D.J."/>
            <person name="Caceres C.E."/>
            <person name="Carmel L."/>
            <person name="Casola C."/>
            <person name="Choi J.H."/>
            <person name="Detter J.C."/>
            <person name="Dong Q."/>
            <person name="Dusheyko S."/>
            <person name="Eads B.D."/>
            <person name="Frohlich T."/>
            <person name="Geiler-Samerotte K.A."/>
            <person name="Gerlach D."/>
            <person name="Hatcher P."/>
            <person name="Jogdeo S."/>
            <person name="Krijgsveld J."/>
            <person name="Kriventseva E.V."/>
            <person name="Kultz D."/>
            <person name="Laforsch C."/>
            <person name="Lindquist E."/>
            <person name="Lopez J."/>
            <person name="Manak J.R."/>
            <person name="Muller J."/>
            <person name="Pangilinan J."/>
            <person name="Patwardhan R.P."/>
            <person name="Pitluck S."/>
            <person name="Pritham E.J."/>
            <person name="Rechtsteiner A."/>
            <person name="Rho M."/>
            <person name="Rogozin I.B."/>
            <person name="Sakarya O."/>
            <person name="Salamov A."/>
            <person name="Schaack S."/>
            <person name="Shapiro H."/>
            <person name="Shiga Y."/>
            <person name="Skalitzky C."/>
            <person name="Smith Z."/>
            <person name="Souvorov A."/>
            <person name="Sung W."/>
            <person name="Tang Z."/>
            <person name="Tsuchiya D."/>
            <person name="Tu H."/>
            <person name="Vos H."/>
            <person name="Wang M."/>
            <person name="Wolf Y.I."/>
            <person name="Yamagata H."/>
            <person name="Yamada T."/>
            <person name="Ye Y."/>
            <person name="Shaw J.R."/>
            <person name="Andrews J."/>
            <person name="Crease T.J."/>
            <person name="Tang H."/>
            <person name="Lucas S.M."/>
            <person name="Robertson H.M."/>
            <person name="Bork P."/>
            <person name="Koonin E.V."/>
            <person name="Zdobnov E.M."/>
            <person name="Grigoriev I.V."/>
            <person name="Lynch M."/>
            <person name="Boore J.L."/>
        </authorList>
    </citation>
    <scope>NUCLEOTIDE SEQUENCE [LARGE SCALE GENOMIC DNA]</scope>
</reference>
<sequence length="98" mass="11491">MVYRTIENVLYNFGMAGHDCLLRAICEVHEFPLDHHHGLLGELLQFLFTVSKSSDSSEEARDYVRAEQSGRDRGECWQYYSKCPKSIFNQQHDNNLYM</sequence>
<dbReference type="Proteomes" id="UP000000305">
    <property type="component" value="Unassembled WGS sequence"/>
</dbReference>
<dbReference type="PhylomeDB" id="E9G696"/>
<dbReference type="Pfam" id="PF07841">
    <property type="entry name" value="DM4_12"/>
    <property type="match status" value="1"/>
</dbReference>
<organism evidence="1 2">
    <name type="scientific">Daphnia pulex</name>
    <name type="common">Water flea</name>
    <dbReference type="NCBI Taxonomy" id="6669"/>
    <lineage>
        <taxon>Eukaryota</taxon>
        <taxon>Metazoa</taxon>
        <taxon>Ecdysozoa</taxon>
        <taxon>Arthropoda</taxon>
        <taxon>Crustacea</taxon>
        <taxon>Branchiopoda</taxon>
        <taxon>Diplostraca</taxon>
        <taxon>Cladocera</taxon>
        <taxon>Anomopoda</taxon>
        <taxon>Daphniidae</taxon>
        <taxon>Daphnia</taxon>
    </lineage>
</organism>
<dbReference type="PANTHER" id="PTHR21398">
    <property type="entry name" value="AGAP007094-PA"/>
    <property type="match status" value="1"/>
</dbReference>
<name>E9G696_DAPPU</name>
<dbReference type="AlphaFoldDB" id="E9G696"/>
<dbReference type="InParanoid" id="E9G696"/>
<dbReference type="PANTHER" id="PTHR21398:SF6">
    <property type="entry name" value="AGAP007094-PA"/>
    <property type="match status" value="1"/>
</dbReference>